<protein>
    <submittedName>
        <fullName evidence="1">Uncharacterized protein</fullName>
    </submittedName>
</protein>
<name>A0A8S5UTU5_9CAUD</name>
<dbReference type="EMBL" id="BK016136">
    <property type="protein sequence ID" value="DAF97844.1"/>
    <property type="molecule type" value="Genomic_DNA"/>
</dbReference>
<sequence length="333" mass="37642">MGFFTSAEDTYNDIYIENAHRYESEYGINLITLEAVQFGQELFGDMVRCDIQEQVALAEGTEVMHEGIVNTIYTKIKTFLQKIWNKIKLFFKGLYAKVLARITSDNKNFYDKYHKAVDENRDALTMEVKYRPVEIVQIPVGKVKPAIDAARTLDGDSDNDAIVGAMTAVLLPDKKELHNASDYKQELKDLMIKDEEEEKFSSIKSKIEDILKGGNKAVKDAQKVETDALKAVKDMDKYYKTLTDKQKDYDQSKKVSIVNGEDGNGKVVADKSALGTMRTLSPMTTLITTHCSAVVDAIKFENSQARKIYARAVSYRESYDYEQGMAFTEADSL</sequence>
<organism evidence="1">
    <name type="scientific">Myoviridae sp. ctYA416</name>
    <dbReference type="NCBI Taxonomy" id="2825125"/>
    <lineage>
        <taxon>Viruses</taxon>
        <taxon>Duplodnaviria</taxon>
        <taxon>Heunggongvirae</taxon>
        <taxon>Uroviricota</taxon>
        <taxon>Caudoviricetes</taxon>
    </lineage>
</organism>
<proteinExistence type="predicted"/>
<evidence type="ECO:0000313" key="1">
    <source>
        <dbReference type="EMBL" id="DAF97844.1"/>
    </source>
</evidence>
<reference evidence="1" key="1">
    <citation type="journal article" date="2021" name="Proc. Natl. Acad. Sci. U.S.A.">
        <title>A Catalog of Tens of Thousands of Viruses from Human Metagenomes Reveals Hidden Associations with Chronic Diseases.</title>
        <authorList>
            <person name="Tisza M.J."/>
            <person name="Buck C.B."/>
        </authorList>
    </citation>
    <scope>NUCLEOTIDE SEQUENCE</scope>
    <source>
        <strain evidence="1">CtYA416</strain>
    </source>
</reference>
<accession>A0A8S5UTU5</accession>